<evidence type="ECO:0000313" key="1">
    <source>
        <dbReference type="EMBL" id="CAD7588504.1"/>
    </source>
</evidence>
<sequence length="257" mass="28211">MLDQARSQSAPTVDPVSVITATLFVSHGVCLFRMPGPSSHPAEEFNPNHDLTGSQFRTPVDLAGAGPTLTLANAPVVLSQTPEDGEIEICKVATPGDVLTYQSRATEHLYFVVSVAGGPRLRTGYPREQLYSHQLTIPAVLVVTDVFRECLHGHKTLYSDQLTMPAVLVVTDMDTRHCTVDQLTIPAVLVVTDMFRECLHGHKTLYSDQLTMPAVLVVTDMFRECLHGRKTLYSDQLTIPAVLVVTDMDTRHCTVTN</sequence>
<gene>
    <name evidence="1" type="ORF">TGEB3V08_LOCUS2556</name>
</gene>
<dbReference type="AlphaFoldDB" id="A0A7R9JSB0"/>
<proteinExistence type="predicted"/>
<organism evidence="1">
    <name type="scientific">Timema genevievae</name>
    <name type="common">Walking stick</name>
    <dbReference type="NCBI Taxonomy" id="629358"/>
    <lineage>
        <taxon>Eukaryota</taxon>
        <taxon>Metazoa</taxon>
        <taxon>Ecdysozoa</taxon>
        <taxon>Arthropoda</taxon>
        <taxon>Hexapoda</taxon>
        <taxon>Insecta</taxon>
        <taxon>Pterygota</taxon>
        <taxon>Neoptera</taxon>
        <taxon>Polyneoptera</taxon>
        <taxon>Phasmatodea</taxon>
        <taxon>Timematodea</taxon>
        <taxon>Timematoidea</taxon>
        <taxon>Timematidae</taxon>
        <taxon>Timema</taxon>
    </lineage>
</organism>
<name>A0A7R9JSB0_TIMGE</name>
<accession>A0A7R9JSB0</accession>
<dbReference type="EMBL" id="OE839760">
    <property type="protein sequence ID" value="CAD7588504.1"/>
    <property type="molecule type" value="Genomic_DNA"/>
</dbReference>
<protein>
    <submittedName>
        <fullName evidence="1">Uncharacterized protein</fullName>
    </submittedName>
</protein>
<reference evidence="1" key="1">
    <citation type="submission" date="2020-11" db="EMBL/GenBank/DDBJ databases">
        <authorList>
            <person name="Tran Van P."/>
        </authorList>
    </citation>
    <scope>NUCLEOTIDE SEQUENCE</scope>
</reference>